<comment type="caution">
    <text evidence="2">The sequence shown here is derived from an EMBL/GenBank/DDBJ whole genome shotgun (WGS) entry which is preliminary data.</text>
</comment>
<feature type="transmembrane region" description="Helical" evidence="1">
    <location>
        <begin position="436"/>
        <end position="456"/>
    </location>
</feature>
<reference evidence="2 3" key="1">
    <citation type="submission" date="2019-11" db="EMBL/GenBank/DDBJ databases">
        <title>Whole-genome sequence of a the green, strictly anaerobic photosynthetic bacterium Heliobacillus mobilis DSM 6151.</title>
        <authorList>
            <person name="Kyndt J.A."/>
            <person name="Meyer T.E."/>
        </authorList>
    </citation>
    <scope>NUCLEOTIDE SEQUENCE [LARGE SCALE GENOMIC DNA]</scope>
    <source>
        <strain evidence="2 3">DSM 6151</strain>
    </source>
</reference>
<dbReference type="GO" id="GO:0005886">
    <property type="term" value="C:plasma membrane"/>
    <property type="evidence" value="ECO:0007669"/>
    <property type="project" value="TreeGrafter"/>
</dbReference>
<sequence length="457" mass="52746">MDDQIMSTVALFLLQVFLRYNGIVKMFIINRKELEREKTRSTGGRFEVSNRHKATFLLFVAFVGFLGSYPFHESFAGGLIASTCSAALIGGLADWFAVTALFRKPLGIPFRTEIIPRNRERIFEALIHMVEGELLTKANLKEQLNRFDLTELLFRHLSDAQQAGDLTRFVSTKVTQWSEHPKAVEVMEDAMKIIFMEVPLAPVLADHIESALDKGHAGRLVDLAVDELKDLIGHPAVTPEVIRLIKEAKQNYESGMKRRRFFNESILGMTPETLAVRLQKDMENFLAGIHDADHPLRLRLLQRIQEWAEDLRRDPVRQQKVEEWKKRLIERLHLRPMLEEVIQGVRSYKNSAADEEPKWLKLLRSRFLKLLAEWKGDKEQRQGLDRIIKEFLFLWIDEKHGELGKLVEENLQRISNDELVELIESKAGNDLQMIRINGSIVGGFVGLLIFLLTFWMP</sequence>
<dbReference type="PANTHER" id="PTHR38442">
    <property type="entry name" value="INNER MEMBRANE PROTEIN-RELATED"/>
    <property type="match status" value="1"/>
</dbReference>
<dbReference type="PANTHER" id="PTHR38442:SF1">
    <property type="entry name" value="INNER MEMBRANE PROTEIN"/>
    <property type="match status" value="1"/>
</dbReference>
<evidence type="ECO:0000313" key="2">
    <source>
        <dbReference type="EMBL" id="MTV48880.1"/>
    </source>
</evidence>
<evidence type="ECO:0000256" key="1">
    <source>
        <dbReference type="SAM" id="Phobius"/>
    </source>
</evidence>
<protein>
    <submittedName>
        <fullName evidence="2">DUF445 family protein</fullName>
    </submittedName>
</protein>
<name>A0A6I3SJ43_HELMO</name>
<dbReference type="EMBL" id="WNKU01000007">
    <property type="protein sequence ID" value="MTV48880.1"/>
    <property type="molecule type" value="Genomic_DNA"/>
</dbReference>
<keyword evidence="1" id="KW-0472">Membrane</keyword>
<dbReference type="AlphaFoldDB" id="A0A6I3SJ43"/>
<keyword evidence="1" id="KW-0812">Transmembrane</keyword>
<evidence type="ECO:0000313" key="3">
    <source>
        <dbReference type="Proteomes" id="UP000430670"/>
    </source>
</evidence>
<proteinExistence type="predicted"/>
<feature type="transmembrane region" description="Helical" evidence="1">
    <location>
        <begin position="6"/>
        <end position="28"/>
    </location>
</feature>
<dbReference type="Pfam" id="PF04286">
    <property type="entry name" value="DUF445"/>
    <property type="match status" value="1"/>
</dbReference>
<keyword evidence="3" id="KW-1185">Reference proteome</keyword>
<dbReference type="Proteomes" id="UP000430670">
    <property type="component" value="Unassembled WGS sequence"/>
</dbReference>
<dbReference type="OrthoDB" id="9769590at2"/>
<feature type="transmembrane region" description="Helical" evidence="1">
    <location>
        <begin position="78"/>
        <end position="102"/>
    </location>
</feature>
<feature type="transmembrane region" description="Helical" evidence="1">
    <location>
        <begin position="54"/>
        <end position="72"/>
    </location>
</feature>
<organism evidence="2 3">
    <name type="scientific">Heliobacterium mobile</name>
    <name type="common">Heliobacillus mobilis</name>
    <dbReference type="NCBI Taxonomy" id="28064"/>
    <lineage>
        <taxon>Bacteria</taxon>
        <taxon>Bacillati</taxon>
        <taxon>Bacillota</taxon>
        <taxon>Clostridia</taxon>
        <taxon>Eubacteriales</taxon>
        <taxon>Heliobacteriaceae</taxon>
        <taxon>Heliobacterium</taxon>
    </lineage>
</organism>
<accession>A0A6I3SJ43</accession>
<gene>
    <name evidence="2" type="ORF">GJ688_07780</name>
</gene>
<dbReference type="InterPro" id="IPR007383">
    <property type="entry name" value="DUF445"/>
</dbReference>
<keyword evidence="1" id="KW-1133">Transmembrane helix</keyword>